<dbReference type="Proteomes" id="UP000239366">
    <property type="component" value="Unassembled WGS sequence"/>
</dbReference>
<reference evidence="8" key="1">
    <citation type="submission" date="2016-11" db="EMBL/GenBank/DDBJ databases">
        <title>Trade-off between light-utilization and light-protection in marine flavobacteria.</title>
        <authorList>
            <person name="Kumagai Y."/>
            <person name="Yoshizawa S."/>
            <person name="Kogure K."/>
        </authorList>
    </citation>
    <scope>NUCLEOTIDE SEQUENCE [LARGE SCALE GENOMIC DNA]</scope>
    <source>
        <strain evidence="8">SG-18</strain>
    </source>
</reference>
<accession>A0A2S7T906</accession>
<feature type="transmembrane region" description="Helical" evidence="5">
    <location>
        <begin position="212"/>
        <end position="233"/>
    </location>
</feature>
<feature type="transmembrane region" description="Helical" evidence="5">
    <location>
        <begin position="121"/>
        <end position="143"/>
    </location>
</feature>
<feature type="transmembrane region" description="Helical" evidence="5">
    <location>
        <begin position="245"/>
        <end position="264"/>
    </location>
</feature>
<dbReference type="InterPro" id="IPR037185">
    <property type="entry name" value="EmrE-like"/>
</dbReference>
<name>A0A2S7T906_9FLAO</name>
<feature type="domain" description="EamA" evidence="6">
    <location>
        <begin position="151"/>
        <end position="288"/>
    </location>
</feature>
<dbReference type="Pfam" id="PF00892">
    <property type="entry name" value="EamA"/>
    <property type="match status" value="2"/>
</dbReference>
<evidence type="ECO:0000256" key="3">
    <source>
        <dbReference type="ARBA" id="ARBA00022989"/>
    </source>
</evidence>
<dbReference type="AlphaFoldDB" id="A0A2S7T906"/>
<evidence type="ECO:0000256" key="5">
    <source>
        <dbReference type="SAM" id="Phobius"/>
    </source>
</evidence>
<keyword evidence="2 5" id="KW-0812">Transmembrane</keyword>
<sequence>MKTDQKKWVYLLVLSIIWGTSYILIKKGLQGFTPIQLGAVRVLLAALFLGVIGFRSLTKLTPYQWKWIAVSGFLGSFFPVFLFAYAQTEIDSGVTAVLNSMVPLFTLFIGRFLFGTAIRPLQLIGVLFGFIGAVGLILVGAQIHADQNYSYALLILLAALGYACNANIIKAKLQGASPLAIATGNFAVITLPALIILPLSGFFDTAVIEGPYFWSSLGYLTLLCVMSTCIAKIMFNRLIQMADPVFSVSVTYLIPIVGLMWGVADGESFVLQQLLAALFILLGVYLVTQKKERLFFFSTKTKKRRSLRNAS</sequence>
<dbReference type="InterPro" id="IPR000620">
    <property type="entry name" value="EamA_dom"/>
</dbReference>
<keyword evidence="3 5" id="KW-1133">Transmembrane helix</keyword>
<dbReference type="PANTHER" id="PTHR32322">
    <property type="entry name" value="INNER MEMBRANE TRANSPORTER"/>
    <property type="match status" value="1"/>
</dbReference>
<gene>
    <name evidence="7" type="ORF">BST99_12420</name>
</gene>
<dbReference type="Gene3D" id="1.10.3730.20">
    <property type="match status" value="1"/>
</dbReference>
<evidence type="ECO:0000256" key="2">
    <source>
        <dbReference type="ARBA" id="ARBA00022692"/>
    </source>
</evidence>
<dbReference type="OrthoDB" id="1117213at2"/>
<dbReference type="PANTHER" id="PTHR32322:SF9">
    <property type="entry name" value="AMINO-ACID METABOLITE EFFLUX PUMP-RELATED"/>
    <property type="match status" value="1"/>
</dbReference>
<dbReference type="InterPro" id="IPR050638">
    <property type="entry name" value="AA-Vitamin_Transporters"/>
</dbReference>
<feature type="transmembrane region" description="Helical" evidence="5">
    <location>
        <begin position="67"/>
        <end position="86"/>
    </location>
</feature>
<evidence type="ECO:0000256" key="1">
    <source>
        <dbReference type="ARBA" id="ARBA00004141"/>
    </source>
</evidence>
<feature type="transmembrane region" description="Helical" evidence="5">
    <location>
        <begin position="180"/>
        <end position="200"/>
    </location>
</feature>
<feature type="transmembrane region" description="Helical" evidence="5">
    <location>
        <begin position="92"/>
        <end position="114"/>
    </location>
</feature>
<dbReference type="GO" id="GO:0016020">
    <property type="term" value="C:membrane"/>
    <property type="evidence" value="ECO:0007669"/>
    <property type="project" value="UniProtKB-SubCell"/>
</dbReference>
<comment type="caution">
    <text evidence="7">The sequence shown here is derived from an EMBL/GenBank/DDBJ whole genome shotgun (WGS) entry which is preliminary data.</text>
</comment>
<dbReference type="SUPFAM" id="SSF103481">
    <property type="entry name" value="Multidrug resistance efflux transporter EmrE"/>
    <property type="match status" value="2"/>
</dbReference>
<protein>
    <submittedName>
        <fullName evidence="7">Permease</fullName>
    </submittedName>
</protein>
<keyword evidence="4 5" id="KW-0472">Membrane</keyword>
<feature type="transmembrane region" description="Helical" evidence="5">
    <location>
        <begin position="7"/>
        <end position="25"/>
    </location>
</feature>
<keyword evidence="8" id="KW-1185">Reference proteome</keyword>
<feature type="domain" description="EamA" evidence="6">
    <location>
        <begin position="10"/>
        <end position="137"/>
    </location>
</feature>
<comment type="subcellular location">
    <subcellularLocation>
        <location evidence="1">Membrane</location>
        <topology evidence="1">Multi-pass membrane protein</topology>
    </subcellularLocation>
</comment>
<feature type="transmembrane region" description="Helical" evidence="5">
    <location>
        <begin position="37"/>
        <end position="55"/>
    </location>
</feature>
<feature type="transmembrane region" description="Helical" evidence="5">
    <location>
        <begin position="270"/>
        <end position="288"/>
    </location>
</feature>
<organism evidence="7 8">
    <name type="scientific">Aureicoccus marinus</name>
    <dbReference type="NCBI Taxonomy" id="754435"/>
    <lineage>
        <taxon>Bacteria</taxon>
        <taxon>Pseudomonadati</taxon>
        <taxon>Bacteroidota</taxon>
        <taxon>Flavobacteriia</taxon>
        <taxon>Flavobacteriales</taxon>
        <taxon>Flavobacteriaceae</taxon>
        <taxon>Aureicoccus</taxon>
    </lineage>
</organism>
<feature type="transmembrane region" description="Helical" evidence="5">
    <location>
        <begin position="149"/>
        <end position="168"/>
    </location>
</feature>
<evidence type="ECO:0000259" key="6">
    <source>
        <dbReference type="Pfam" id="PF00892"/>
    </source>
</evidence>
<evidence type="ECO:0000313" key="8">
    <source>
        <dbReference type="Proteomes" id="UP000239366"/>
    </source>
</evidence>
<evidence type="ECO:0000256" key="4">
    <source>
        <dbReference type="ARBA" id="ARBA00023136"/>
    </source>
</evidence>
<proteinExistence type="predicted"/>
<dbReference type="EMBL" id="MQVX01000001">
    <property type="protein sequence ID" value="PQJ16413.1"/>
    <property type="molecule type" value="Genomic_DNA"/>
</dbReference>
<dbReference type="RefSeq" id="WP_105002086.1">
    <property type="nucleotide sequence ID" value="NZ_MQVX01000001.1"/>
</dbReference>
<evidence type="ECO:0000313" key="7">
    <source>
        <dbReference type="EMBL" id="PQJ16413.1"/>
    </source>
</evidence>